<feature type="transmembrane region" description="Helical" evidence="5">
    <location>
        <begin position="82"/>
        <end position="101"/>
    </location>
</feature>
<keyword evidence="4 5" id="KW-0472">Membrane</keyword>
<dbReference type="Proteomes" id="UP001149821">
    <property type="component" value="Unassembled WGS sequence"/>
</dbReference>
<feature type="transmembrane region" description="Helical" evidence="5">
    <location>
        <begin position="219"/>
        <end position="239"/>
    </location>
</feature>
<feature type="transmembrane region" description="Helical" evidence="5">
    <location>
        <begin position="107"/>
        <end position="124"/>
    </location>
</feature>
<comment type="caution">
    <text evidence="7">The sequence shown here is derived from an EMBL/GenBank/DDBJ whole genome shotgun (WGS) entry which is preliminary data.</text>
</comment>
<evidence type="ECO:0000256" key="4">
    <source>
        <dbReference type="ARBA" id="ARBA00023136"/>
    </source>
</evidence>
<accession>A0ABT5QJE9</accession>
<sequence length="304" mass="32848">MAVISKKELTNTTMAMLALLFFAANSVLCRMALAETNIDPASFTSIRLVSGAIMLFLLSSIDCWRRGDDDDGCKLTHRPLEHWLAAAMLFLYAAAFSFAYMYLDTGVGALVLFAFVQLTMFAYSHYKEGGASGLEYIGALTAICGLGYLVSPGIHAPDMWGAALMAISGIAWGAYSVLGKEIKLPQLKANCINFRLSLFFVVPFFLLNIPMNALSADGVWLAIASGAIASAVGYAIWYWVVKQFKATQAGVMQLTVPLIAAYAGFLFLDEALTMRMAIAATVILLGIAVTFVAKERKQPAATNR</sequence>
<feature type="transmembrane region" description="Helical" evidence="5">
    <location>
        <begin position="251"/>
        <end position="268"/>
    </location>
</feature>
<comment type="subcellular location">
    <subcellularLocation>
        <location evidence="1">Membrane</location>
        <topology evidence="1">Multi-pass membrane protein</topology>
    </subcellularLocation>
</comment>
<feature type="domain" description="EamA" evidence="6">
    <location>
        <begin position="159"/>
        <end position="291"/>
    </location>
</feature>
<feature type="transmembrane region" description="Helical" evidence="5">
    <location>
        <begin position="190"/>
        <end position="207"/>
    </location>
</feature>
<feature type="transmembrane region" description="Helical" evidence="5">
    <location>
        <begin position="136"/>
        <end position="154"/>
    </location>
</feature>
<dbReference type="RefSeq" id="WP_274140712.1">
    <property type="nucleotide sequence ID" value="NZ_JAJUBB010000003.1"/>
</dbReference>
<organism evidence="7 8">
    <name type="scientific">Enterovibrio qingdaonensis</name>
    <dbReference type="NCBI Taxonomy" id="2899818"/>
    <lineage>
        <taxon>Bacteria</taxon>
        <taxon>Pseudomonadati</taxon>
        <taxon>Pseudomonadota</taxon>
        <taxon>Gammaproteobacteria</taxon>
        <taxon>Vibrionales</taxon>
        <taxon>Vibrionaceae</taxon>
        <taxon>Enterovibrio</taxon>
    </lineage>
</organism>
<name>A0ABT5QJE9_9GAMM</name>
<evidence type="ECO:0000313" key="8">
    <source>
        <dbReference type="Proteomes" id="UP001149821"/>
    </source>
</evidence>
<keyword evidence="2 5" id="KW-0812">Transmembrane</keyword>
<dbReference type="Pfam" id="PF00892">
    <property type="entry name" value="EamA"/>
    <property type="match status" value="1"/>
</dbReference>
<keyword evidence="8" id="KW-1185">Reference proteome</keyword>
<evidence type="ECO:0000256" key="3">
    <source>
        <dbReference type="ARBA" id="ARBA00022989"/>
    </source>
</evidence>
<protein>
    <submittedName>
        <fullName evidence="7">DMT family transporter</fullName>
    </submittedName>
</protein>
<dbReference type="PANTHER" id="PTHR32322:SF9">
    <property type="entry name" value="AMINO-ACID METABOLITE EFFLUX PUMP-RELATED"/>
    <property type="match status" value="1"/>
</dbReference>
<gene>
    <name evidence="7" type="ORF">LRP49_05230</name>
</gene>
<feature type="transmembrane region" description="Helical" evidence="5">
    <location>
        <begin position="274"/>
        <end position="293"/>
    </location>
</feature>
<feature type="transmembrane region" description="Helical" evidence="5">
    <location>
        <begin position="44"/>
        <end position="61"/>
    </location>
</feature>
<dbReference type="InterPro" id="IPR050638">
    <property type="entry name" value="AA-Vitamin_Transporters"/>
</dbReference>
<proteinExistence type="predicted"/>
<dbReference type="EMBL" id="JAJUBB010000003">
    <property type="protein sequence ID" value="MDD1780600.1"/>
    <property type="molecule type" value="Genomic_DNA"/>
</dbReference>
<dbReference type="PANTHER" id="PTHR32322">
    <property type="entry name" value="INNER MEMBRANE TRANSPORTER"/>
    <property type="match status" value="1"/>
</dbReference>
<evidence type="ECO:0000256" key="1">
    <source>
        <dbReference type="ARBA" id="ARBA00004141"/>
    </source>
</evidence>
<evidence type="ECO:0000313" key="7">
    <source>
        <dbReference type="EMBL" id="MDD1780600.1"/>
    </source>
</evidence>
<keyword evidence="3 5" id="KW-1133">Transmembrane helix</keyword>
<evidence type="ECO:0000259" key="6">
    <source>
        <dbReference type="Pfam" id="PF00892"/>
    </source>
</evidence>
<evidence type="ECO:0000256" key="2">
    <source>
        <dbReference type="ARBA" id="ARBA00022692"/>
    </source>
</evidence>
<dbReference type="InterPro" id="IPR000620">
    <property type="entry name" value="EamA_dom"/>
</dbReference>
<dbReference type="InterPro" id="IPR037185">
    <property type="entry name" value="EmrE-like"/>
</dbReference>
<evidence type="ECO:0000256" key="5">
    <source>
        <dbReference type="SAM" id="Phobius"/>
    </source>
</evidence>
<reference evidence="7" key="1">
    <citation type="submission" date="2021-12" db="EMBL/GenBank/DDBJ databases">
        <title>Enterovibrio ZSDZ35 sp. nov. and Enterovibrio ZSDZ42 sp. nov., isolated from coastal seawater in Qingdao.</title>
        <authorList>
            <person name="Zhang P."/>
        </authorList>
    </citation>
    <scope>NUCLEOTIDE SEQUENCE</scope>
    <source>
        <strain evidence="7">ZSDZ35</strain>
    </source>
</reference>
<feature type="transmembrane region" description="Helical" evidence="5">
    <location>
        <begin position="160"/>
        <end position="178"/>
    </location>
</feature>
<dbReference type="SUPFAM" id="SSF103481">
    <property type="entry name" value="Multidrug resistance efflux transporter EmrE"/>
    <property type="match status" value="1"/>
</dbReference>